<evidence type="ECO:0000256" key="1">
    <source>
        <dbReference type="ARBA" id="ARBA00004141"/>
    </source>
</evidence>
<dbReference type="GO" id="GO:0016780">
    <property type="term" value="F:phosphotransferase activity, for other substituted phosphate groups"/>
    <property type="evidence" value="ECO:0007669"/>
    <property type="project" value="TreeGrafter"/>
</dbReference>
<keyword evidence="5 7" id="KW-1133">Transmembrane helix</keyword>
<evidence type="ECO:0000256" key="6">
    <source>
        <dbReference type="ARBA" id="ARBA00023136"/>
    </source>
</evidence>
<organism evidence="9 10">
    <name type="scientific">Verticiella sediminum</name>
    <dbReference type="NCBI Taxonomy" id="1247510"/>
    <lineage>
        <taxon>Bacteria</taxon>
        <taxon>Pseudomonadati</taxon>
        <taxon>Pseudomonadota</taxon>
        <taxon>Betaproteobacteria</taxon>
        <taxon>Burkholderiales</taxon>
        <taxon>Alcaligenaceae</taxon>
        <taxon>Verticiella</taxon>
    </lineage>
</organism>
<proteinExistence type="inferred from homology"/>
<dbReference type="NCBIfam" id="TIGR03025">
    <property type="entry name" value="EPS_sugtrans"/>
    <property type="match status" value="1"/>
</dbReference>
<evidence type="ECO:0000313" key="10">
    <source>
        <dbReference type="Proteomes" id="UP000318405"/>
    </source>
</evidence>
<gene>
    <name evidence="9" type="ORF">FOZ76_19190</name>
</gene>
<accession>A0A556ADX2</accession>
<comment type="caution">
    <text evidence="9">The sequence shown here is derived from an EMBL/GenBank/DDBJ whole genome shotgun (WGS) entry which is preliminary data.</text>
</comment>
<feature type="domain" description="Bacterial sugar transferase" evidence="8">
    <location>
        <begin position="213"/>
        <end position="394"/>
    </location>
</feature>
<evidence type="ECO:0000256" key="4">
    <source>
        <dbReference type="ARBA" id="ARBA00022692"/>
    </source>
</evidence>
<dbReference type="PANTHER" id="PTHR30576">
    <property type="entry name" value="COLANIC BIOSYNTHESIS UDP-GLUCOSE LIPID CARRIER TRANSFERASE"/>
    <property type="match status" value="1"/>
</dbReference>
<dbReference type="InterPro" id="IPR003362">
    <property type="entry name" value="Bact_transf"/>
</dbReference>
<name>A0A556ADX2_9BURK</name>
<dbReference type="GO" id="GO:0016020">
    <property type="term" value="C:membrane"/>
    <property type="evidence" value="ECO:0007669"/>
    <property type="project" value="UniProtKB-SubCell"/>
</dbReference>
<dbReference type="PANTHER" id="PTHR30576:SF0">
    <property type="entry name" value="UNDECAPRENYL-PHOSPHATE N-ACETYLGALACTOSAMINYL 1-PHOSPHATE TRANSFERASE-RELATED"/>
    <property type="match status" value="1"/>
</dbReference>
<sequence length="400" mass="44812">MLVGALIAVLLPAWGLWGTAGLRWPDDGQRNAMVAAFLAYALSHRSLHVLFRYPGSRSPIHIAPYVLLTFAAAALIMLALRLDMSRALMASSCVLSMLWCYIDFRLRERYQRPKLAVVPSGSALELFGLPNVDARRLTGPTLGESRYDAVVADLDHLPGPEWERFLAHCALSRVPVYHARQMFESLTGRVRVTHMSENPMGALLPSPGYELLKYVFDVAFILATLPITLPLVLLTALAIRLESRGPVIFTQERIGQGNRPFQIYKFRSMAGASDDVARFAGENDVRITRVGAIIRKLRIDEIPQFINILKGEMSLIGPRPEQLAFVERFDREIPFYTYRHVVRPGITGWAQVTQGYVASADATRTKIELDFYYIKHCSLALDLLIVLRTIQTVLTGFGAR</sequence>
<dbReference type="Pfam" id="PF02397">
    <property type="entry name" value="Bac_transf"/>
    <property type="match status" value="1"/>
</dbReference>
<evidence type="ECO:0000256" key="2">
    <source>
        <dbReference type="ARBA" id="ARBA00006464"/>
    </source>
</evidence>
<dbReference type="InterPro" id="IPR017475">
    <property type="entry name" value="EPS_sugar_tfrase"/>
</dbReference>
<evidence type="ECO:0000259" key="8">
    <source>
        <dbReference type="Pfam" id="PF02397"/>
    </source>
</evidence>
<keyword evidence="4 7" id="KW-0812">Transmembrane</keyword>
<evidence type="ECO:0000313" key="9">
    <source>
        <dbReference type="EMBL" id="TSH91073.1"/>
    </source>
</evidence>
<dbReference type="AlphaFoldDB" id="A0A556ADX2"/>
<reference evidence="9 10" key="1">
    <citation type="submission" date="2019-07" db="EMBL/GenBank/DDBJ databases">
        <title>Qingshengfaniella alkalisoli gen. nov., sp. nov., isolated from saline soil.</title>
        <authorList>
            <person name="Xu L."/>
            <person name="Huang X.-X."/>
            <person name="Sun J.-Q."/>
        </authorList>
    </citation>
    <scope>NUCLEOTIDE SEQUENCE [LARGE SCALE GENOMIC DNA]</scope>
    <source>
        <strain evidence="9 10">DSM 27279</strain>
    </source>
</reference>
<keyword evidence="10" id="KW-1185">Reference proteome</keyword>
<dbReference type="EMBL" id="VLTJ01000038">
    <property type="protein sequence ID" value="TSH91073.1"/>
    <property type="molecule type" value="Genomic_DNA"/>
</dbReference>
<evidence type="ECO:0000256" key="5">
    <source>
        <dbReference type="ARBA" id="ARBA00022989"/>
    </source>
</evidence>
<comment type="subcellular location">
    <subcellularLocation>
        <location evidence="1">Membrane</location>
        <topology evidence="1">Multi-pass membrane protein</topology>
    </subcellularLocation>
</comment>
<feature type="transmembrane region" description="Helical" evidence="7">
    <location>
        <begin position="214"/>
        <end position="239"/>
    </location>
</feature>
<evidence type="ECO:0000256" key="3">
    <source>
        <dbReference type="ARBA" id="ARBA00022679"/>
    </source>
</evidence>
<evidence type="ECO:0000256" key="7">
    <source>
        <dbReference type="SAM" id="Phobius"/>
    </source>
</evidence>
<keyword evidence="6 7" id="KW-0472">Membrane</keyword>
<protein>
    <submittedName>
        <fullName evidence="9">Sugar transferase</fullName>
    </submittedName>
</protein>
<feature type="transmembrane region" description="Helical" evidence="7">
    <location>
        <begin position="62"/>
        <end position="80"/>
    </location>
</feature>
<dbReference type="OrthoDB" id="9808602at2"/>
<dbReference type="Proteomes" id="UP000318405">
    <property type="component" value="Unassembled WGS sequence"/>
</dbReference>
<comment type="similarity">
    <text evidence="2">Belongs to the bacterial sugar transferase family.</text>
</comment>
<keyword evidence="3 9" id="KW-0808">Transferase</keyword>